<gene>
    <name evidence="3" type="ORF">EC912_10513</name>
</gene>
<evidence type="ECO:0000313" key="3">
    <source>
        <dbReference type="EMBL" id="TCV93154.1"/>
    </source>
</evidence>
<feature type="domain" description="Activator of Hsp90 ATPase homologue 1/2-like C-terminal" evidence="2">
    <location>
        <begin position="20"/>
        <end position="144"/>
    </location>
</feature>
<dbReference type="SUPFAM" id="SSF55961">
    <property type="entry name" value="Bet v1-like"/>
    <property type="match status" value="1"/>
</dbReference>
<accession>A0A4R3YPQ9</accession>
<dbReference type="Gene3D" id="3.30.530.20">
    <property type="match status" value="1"/>
</dbReference>
<protein>
    <submittedName>
        <fullName evidence="3">Uncharacterized protein YndB with AHSA1/START domain</fullName>
    </submittedName>
</protein>
<dbReference type="EMBL" id="SMCS01000005">
    <property type="protein sequence ID" value="TCV93154.1"/>
    <property type="molecule type" value="Genomic_DNA"/>
</dbReference>
<evidence type="ECO:0000256" key="1">
    <source>
        <dbReference type="ARBA" id="ARBA00006817"/>
    </source>
</evidence>
<name>A0A4R3YPQ9_9GAMM</name>
<dbReference type="InterPro" id="IPR023393">
    <property type="entry name" value="START-like_dom_sf"/>
</dbReference>
<keyword evidence="4" id="KW-1185">Reference proteome</keyword>
<sequence length="146" mass="16992">MQREAHNTMDMLEVEYQFRATPERVFDAWLDPKTAGEWLFATPKGEMLEVSIDPVKGGKWRIVERRRGEDILHTGEYTRIERPIILGFTFAVPQQDERSVHVSIEIEPTPGGCLLMLGHDVMPEDKERSIEGWLKILKALDRELRY</sequence>
<proteinExistence type="inferred from homology"/>
<organism evidence="3 4">
    <name type="scientific">Luteibacter rhizovicinus</name>
    <dbReference type="NCBI Taxonomy" id="242606"/>
    <lineage>
        <taxon>Bacteria</taxon>
        <taxon>Pseudomonadati</taxon>
        <taxon>Pseudomonadota</taxon>
        <taxon>Gammaproteobacteria</taxon>
        <taxon>Lysobacterales</taxon>
        <taxon>Rhodanobacteraceae</taxon>
        <taxon>Luteibacter</taxon>
    </lineage>
</organism>
<reference evidence="3 4" key="1">
    <citation type="submission" date="2019-03" db="EMBL/GenBank/DDBJ databases">
        <title>Above-ground endophytic microbial communities from plants in different locations in the United States.</title>
        <authorList>
            <person name="Frank C."/>
        </authorList>
    </citation>
    <scope>NUCLEOTIDE SEQUENCE [LARGE SCALE GENOMIC DNA]</scope>
    <source>
        <strain evidence="3 4">LP_13_YM</strain>
    </source>
</reference>
<comment type="similarity">
    <text evidence="1">Belongs to the AHA1 family.</text>
</comment>
<comment type="caution">
    <text evidence="3">The sequence shown here is derived from an EMBL/GenBank/DDBJ whole genome shotgun (WGS) entry which is preliminary data.</text>
</comment>
<evidence type="ECO:0000313" key="4">
    <source>
        <dbReference type="Proteomes" id="UP000295645"/>
    </source>
</evidence>
<evidence type="ECO:0000259" key="2">
    <source>
        <dbReference type="Pfam" id="PF08327"/>
    </source>
</evidence>
<dbReference type="InterPro" id="IPR013538">
    <property type="entry name" value="ASHA1/2-like_C"/>
</dbReference>
<dbReference type="OrthoDB" id="9805228at2"/>
<dbReference type="AlphaFoldDB" id="A0A4R3YPQ9"/>
<dbReference type="Proteomes" id="UP000295645">
    <property type="component" value="Unassembled WGS sequence"/>
</dbReference>
<dbReference type="Pfam" id="PF08327">
    <property type="entry name" value="AHSA1"/>
    <property type="match status" value="1"/>
</dbReference>
<dbReference type="RefSeq" id="WP_132144732.1">
    <property type="nucleotide sequence ID" value="NZ_SMCS01000005.1"/>
</dbReference>
<dbReference type="CDD" id="cd07814">
    <property type="entry name" value="SRPBCC_CalC_Aha1-like"/>
    <property type="match status" value="1"/>
</dbReference>